<comment type="caution">
    <text evidence="13">The sequence shown here is derived from an EMBL/GenBank/DDBJ whole genome shotgun (WGS) entry which is preliminary data.</text>
</comment>
<dbReference type="Gene3D" id="2.40.30.170">
    <property type="match status" value="1"/>
</dbReference>
<keyword evidence="5 9" id="KW-0997">Cell inner membrane</keyword>
<evidence type="ECO:0000256" key="7">
    <source>
        <dbReference type="ARBA" id="ARBA00022989"/>
    </source>
</evidence>
<evidence type="ECO:0000256" key="6">
    <source>
        <dbReference type="ARBA" id="ARBA00022692"/>
    </source>
</evidence>
<keyword evidence="7 9" id="KW-1133">Transmembrane helix</keyword>
<feature type="coiled-coil region" evidence="10">
    <location>
        <begin position="160"/>
        <end position="289"/>
    </location>
</feature>
<keyword evidence="6 9" id="KW-0812">Transmembrane</keyword>
<evidence type="ECO:0000313" key="14">
    <source>
        <dbReference type="Proteomes" id="UP000547011"/>
    </source>
</evidence>
<dbReference type="PRINTS" id="PR01490">
    <property type="entry name" value="RTXTOXIND"/>
</dbReference>
<dbReference type="Pfam" id="PF25994">
    <property type="entry name" value="HH_AprE"/>
    <property type="match status" value="1"/>
</dbReference>
<name>A0A7W6NBV3_9HYPH</name>
<feature type="domain" description="AprE-like beta-barrel" evidence="12">
    <location>
        <begin position="331"/>
        <end position="421"/>
    </location>
</feature>
<dbReference type="Pfam" id="PF26002">
    <property type="entry name" value="Beta-barrel_AprE"/>
    <property type="match status" value="1"/>
</dbReference>
<evidence type="ECO:0000259" key="11">
    <source>
        <dbReference type="Pfam" id="PF25994"/>
    </source>
</evidence>
<comment type="subcellular location">
    <subcellularLocation>
        <location evidence="1 9">Cell inner membrane</location>
        <topology evidence="1 9">Single-pass membrane protein</topology>
    </subcellularLocation>
</comment>
<dbReference type="InterPro" id="IPR050739">
    <property type="entry name" value="MFP"/>
</dbReference>
<reference evidence="13 14" key="1">
    <citation type="submission" date="2020-08" db="EMBL/GenBank/DDBJ databases">
        <title>Genomic Encyclopedia of Type Strains, Phase IV (KMG-IV): sequencing the most valuable type-strain genomes for metagenomic binning, comparative biology and taxonomic classification.</title>
        <authorList>
            <person name="Goeker M."/>
        </authorList>
    </citation>
    <scope>NUCLEOTIDE SEQUENCE [LARGE SCALE GENOMIC DNA]</scope>
    <source>
        <strain evidence="13 14">DSM 23447</strain>
    </source>
</reference>
<dbReference type="InterPro" id="IPR058982">
    <property type="entry name" value="Beta-barrel_AprE"/>
</dbReference>
<keyword evidence="3 9" id="KW-0813">Transport</keyword>
<comment type="similarity">
    <text evidence="2 9">Belongs to the membrane fusion protein (MFP) (TC 8.A.1) family.</text>
</comment>
<dbReference type="RefSeq" id="WP_183311757.1">
    <property type="nucleotide sequence ID" value="NZ_JACIEW010000006.1"/>
</dbReference>
<protein>
    <recommendedName>
        <fullName evidence="9">Membrane fusion protein (MFP) family protein</fullName>
    </recommendedName>
</protein>
<keyword evidence="8 9" id="KW-0472">Membrane</keyword>
<dbReference type="Proteomes" id="UP000547011">
    <property type="component" value="Unassembled WGS sequence"/>
</dbReference>
<keyword evidence="10" id="KW-0175">Coiled coil</keyword>
<evidence type="ECO:0000256" key="2">
    <source>
        <dbReference type="ARBA" id="ARBA00009477"/>
    </source>
</evidence>
<sequence>MSAVGELQNLEWYSGVPRSIRAPVWIGALLVVLAFGGFGTWSATAPLSAAVIAQGSFVATGENKIVQHLEGGIIKDLLVREGDKVIAGQSLLLLDETSANATSKQLQLRVIRLEAIRARLNAEALELDEYVPPESVQDHMGNPDIAAVVEGQRTNFIAGREKLNNELQLIEQNLAALRFRISGRQAQIESMQNQLALLREDHLAMLELFGKGVVAQSSVRAVERSVLDAEGDISRLESEVQETYTQIEKYTGEIVQARDAVRQAALDEMQTVEAELEALREQTLQAQNILNRTTISSPVAGTIVRMYYHTTGGVVESGLPIFEILPAGVPLIVEVQVPRMQIDEVKEGQAANIRLTALNQRTTPVLEGKVQYISADTIAGVEGTQRDVYLARITISPDQLGRVPGFSPTPGMPAEVLVRTRERTFLDYLIKPVTDSMARAFHEQ</sequence>
<dbReference type="InterPro" id="IPR010129">
    <property type="entry name" value="T1SS_HlyD"/>
</dbReference>
<dbReference type="PANTHER" id="PTHR30386:SF17">
    <property type="entry name" value="ALKALINE PROTEASE SECRETION PROTEIN APRE"/>
    <property type="match status" value="1"/>
</dbReference>
<evidence type="ECO:0000256" key="5">
    <source>
        <dbReference type="ARBA" id="ARBA00022519"/>
    </source>
</evidence>
<evidence type="ECO:0000256" key="1">
    <source>
        <dbReference type="ARBA" id="ARBA00004377"/>
    </source>
</evidence>
<proteinExistence type="inferred from homology"/>
<dbReference type="Gene3D" id="1.10.287.1490">
    <property type="match status" value="1"/>
</dbReference>
<keyword evidence="14" id="KW-1185">Reference proteome</keyword>
<gene>
    <name evidence="13" type="ORF">GGR20_002615</name>
</gene>
<dbReference type="GO" id="GO:0015031">
    <property type="term" value="P:protein transport"/>
    <property type="evidence" value="ECO:0007669"/>
    <property type="project" value="InterPro"/>
</dbReference>
<dbReference type="GO" id="GO:0005886">
    <property type="term" value="C:plasma membrane"/>
    <property type="evidence" value="ECO:0007669"/>
    <property type="project" value="UniProtKB-SubCell"/>
</dbReference>
<dbReference type="NCBIfam" id="TIGR01843">
    <property type="entry name" value="type_I_hlyD"/>
    <property type="match status" value="1"/>
</dbReference>
<evidence type="ECO:0000256" key="10">
    <source>
        <dbReference type="SAM" id="Coils"/>
    </source>
</evidence>
<dbReference type="PANTHER" id="PTHR30386">
    <property type="entry name" value="MEMBRANE FUSION SUBUNIT OF EMRAB-TOLC MULTIDRUG EFFLUX PUMP"/>
    <property type="match status" value="1"/>
</dbReference>
<dbReference type="AlphaFoldDB" id="A0A7W6NBV3"/>
<evidence type="ECO:0000256" key="8">
    <source>
        <dbReference type="ARBA" id="ARBA00023136"/>
    </source>
</evidence>
<accession>A0A7W6NBV3</accession>
<dbReference type="InterPro" id="IPR058781">
    <property type="entry name" value="HH_AprE-like"/>
</dbReference>
<evidence type="ECO:0000256" key="4">
    <source>
        <dbReference type="ARBA" id="ARBA00022475"/>
    </source>
</evidence>
<keyword evidence="4 9" id="KW-1003">Cell membrane</keyword>
<dbReference type="GO" id="GO:0015562">
    <property type="term" value="F:efflux transmembrane transporter activity"/>
    <property type="evidence" value="ECO:0007669"/>
    <property type="project" value="InterPro"/>
</dbReference>
<organism evidence="13 14">
    <name type="scientific">Devosia subaequoris</name>
    <dbReference type="NCBI Taxonomy" id="395930"/>
    <lineage>
        <taxon>Bacteria</taxon>
        <taxon>Pseudomonadati</taxon>
        <taxon>Pseudomonadota</taxon>
        <taxon>Alphaproteobacteria</taxon>
        <taxon>Hyphomicrobiales</taxon>
        <taxon>Devosiaceae</taxon>
        <taxon>Devosia</taxon>
    </lineage>
</organism>
<dbReference type="EMBL" id="JACIEW010000006">
    <property type="protein sequence ID" value="MBB4052959.1"/>
    <property type="molecule type" value="Genomic_DNA"/>
</dbReference>
<feature type="domain" description="AprE-like long alpha-helical hairpin" evidence="11">
    <location>
        <begin position="101"/>
        <end position="288"/>
    </location>
</feature>
<evidence type="ECO:0000256" key="3">
    <source>
        <dbReference type="ARBA" id="ARBA00022448"/>
    </source>
</evidence>
<evidence type="ECO:0000313" key="13">
    <source>
        <dbReference type="EMBL" id="MBB4052959.1"/>
    </source>
</evidence>
<feature type="transmembrane region" description="Helical" evidence="9">
    <location>
        <begin position="22"/>
        <end position="41"/>
    </location>
</feature>
<evidence type="ECO:0000256" key="9">
    <source>
        <dbReference type="RuleBase" id="RU365093"/>
    </source>
</evidence>
<evidence type="ECO:0000259" key="12">
    <source>
        <dbReference type="Pfam" id="PF26002"/>
    </source>
</evidence>